<dbReference type="EMBL" id="GEZM01099926">
    <property type="protein sequence ID" value="JAV53107.1"/>
    <property type="molecule type" value="Transcribed_RNA"/>
</dbReference>
<dbReference type="EMBL" id="GEZM01099934">
    <property type="protein sequence ID" value="JAV53094.1"/>
    <property type="molecule type" value="Transcribed_RNA"/>
</dbReference>
<sequence length="133" mass="15319">MTNLLKTIKKIRAFVVEILPILLINNYCLSYVRDKETATEMWESLHSMFAKKSAVNQLLVRKQLARLRMGDDDKVTSHLVNFENLIRKLKSSGAEMEETDLLAQFFLTLPEKYDPLITALQNLGKLSRFKCGI</sequence>
<evidence type="ECO:0008006" key="2">
    <source>
        <dbReference type="Google" id="ProtNLM"/>
    </source>
</evidence>
<accession>A0A1Y1JUW8</accession>
<dbReference type="Pfam" id="PF14223">
    <property type="entry name" value="Retrotran_gag_2"/>
    <property type="match status" value="1"/>
</dbReference>
<organism evidence="1">
    <name type="scientific">Photinus pyralis</name>
    <name type="common">Common eastern firefly</name>
    <name type="synonym">Lampyris pyralis</name>
    <dbReference type="NCBI Taxonomy" id="7054"/>
    <lineage>
        <taxon>Eukaryota</taxon>
        <taxon>Metazoa</taxon>
        <taxon>Ecdysozoa</taxon>
        <taxon>Arthropoda</taxon>
        <taxon>Hexapoda</taxon>
        <taxon>Insecta</taxon>
        <taxon>Pterygota</taxon>
        <taxon>Neoptera</taxon>
        <taxon>Endopterygota</taxon>
        <taxon>Coleoptera</taxon>
        <taxon>Polyphaga</taxon>
        <taxon>Elateriformia</taxon>
        <taxon>Elateroidea</taxon>
        <taxon>Lampyridae</taxon>
        <taxon>Lampyrinae</taxon>
        <taxon>Photinus</taxon>
    </lineage>
</organism>
<dbReference type="AlphaFoldDB" id="A0A1Y1JUW8"/>
<evidence type="ECO:0000313" key="1">
    <source>
        <dbReference type="EMBL" id="JAV53094.1"/>
    </source>
</evidence>
<protein>
    <recommendedName>
        <fullName evidence="2">Retrotransposon gag domain-containing protein</fullName>
    </recommendedName>
</protein>
<name>A0A1Y1JUW8_PHOPY</name>
<proteinExistence type="predicted"/>
<reference evidence="1" key="1">
    <citation type="journal article" date="2016" name="Sci. Rep.">
        <title>Molecular characterization of firefly nuptial gifts: a multi-omics approach sheds light on postcopulatory sexual selection.</title>
        <authorList>
            <person name="Al-Wathiqui N."/>
            <person name="Fallon T.R."/>
            <person name="South A."/>
            <person name="Weng J.K."/>
            <person name="Lewis S.M."/>
        </authorList>
    </citation>
    <scope>NUCLEOTIDE SEQUENCE</scope>
</reference>